<evidence type="ECO:0008006" key="3">
    <source>
        <dbReference type="Google" id="ProtNLM"/>
    </source>
</evidence>
<keyword evidence="2" id="KW-1185">Reference proteome</keyword>
<reference evidence="2" key="1">
    <citation type="journal article" date="2019" name="Int. J. Syst. Evol. Microbiol.">
        <title>The Global Catalogue of Microorganisms (GCM) 10K type strain sequencing project: providing services to taxonomists for standard genome sequencing and annotation.</title>
        <authorList>
            <consortium name="The Broad Institute Genomics Platform"/>
            <consortium name="The Broad Institute Genome Sequencing Center for Infectious Disease"/>
            <person name="Wu L."/>
            <person name="Ma J."/>
        </authorList>
    </citation>
    <scope>NUCLEOTIDE SEQUENCE [LARGE SCALE GENOMIC DNA]</scope>
    <source>
        <strain evidence="2">CCUG 50213</strain>
    </source>
</reference>
<dbReference type="EMBL" id="JBHTLY010000010">
    <property type="protein sequence ID" value="MFD1203227.1"/>
    <property type="molecule type" value="Genomic_DNA"/>
</dbReference>
<sequence>MSGAPIHLRIPGDHVALESLADALDKDLLSELRDCEERLRVNEVNFEPSWGGAAADAFFEASQELRADIESSVSNYVAKVGEVIRAYAWKLKRGKGLFEGYADTASRYGLVVQGEYILAPTRRDPNDASAPCATTDIVGPEQIVPGAGSVFALFDEIAERVGNWHGENKLWIAEHFGRLFNEAPAASGLSRLLEHFKMNEPTLFTEAMAGAQHGVDAKLERLHERSAHLSEAHSRFMQDLRDNNFAVKQGEDAVSGRRLTRGLQQVEQSIVNWSKAGTVLNGLGAAGVVTATWQEVSAGESWGNIASGLGGGYVGARTGFSIGARVAGLPGSIVGGLLGGLAGSGVGKGLWDNDNGAYAPAIPLGVREGIEDWFTNPGALSANTPKQG</sequence>
<proteinExistence type="predicted"/>
<evidence type="ECO:0000313" key="1">
    <source>
        <dbReference type="EMBL" id="MFD1203227.1"/>
    </source>
</evidence>
<dbReference type="RefSeq" id="WP_343962090.1">
    <property type="nucleotide sequence ID" value="NZ_BAAAKZ010000014.1"/>
</dbReference>
<accession>A0ABW3TRX4</accession>
<protein>
    <recommendedName>
        <fullName evidence="3">WXG100 family type VII secretion target</fullName>
    </recommendedName>
</protein>
<evidence type="ECO:0000313" key="2">
    <source>
        <dbReference type="Proteomes" id="UP001597181"/>
    </source>
</evidence>
<comment type="caution">
    <text evidence="1">The sequence shown here is derived from an EMBL/GenBank/DDBJ whole genome shotgun (WGS) entry which is preliminary data.</text>
</comment>
<name>A0ABW3TRX4_9MICO</name>
<organism evidence="1 2">
    <name type="scientific">Leucobacter albus</name>
    <dbReference type="NCBI Taxonomy" id="272210"/>
    <lineage>
        <taxon>Bacteria</taxon>
        <taxon>Bacillati</taxon>
        <taxon>Actinomycetota</taxon>
        <taxon>Actinomycetes</taxon>
        <taxon>Micrococcales</taxon>
        <taxon>Microbacteriaceae</taxon>
        <taxon>Leucobacter</taxon>
    </lineage>
</organism>
<gene>
    <name evidence="1" type="ORF">ACFQ3U_15125</name>
</gene>
<dbReference type="Proteomes" id="UP001597181">
    <property type="component" value="Unassembled WGS sequence"/>
</dbReference>